<comment type="cofactor">
    <cofactor evidence="1 13">
        <name>heme</name>
        <dbReference type="ChEBI" id="CHEBI:30413"/>
    </cofactor>
</comment>
<evidence type="ECO:0008006" key="18">
    <source>
        <dbReference type="Google" id="ProtNLM"/>
    </source>
</evidence>
<evidence type="ECO:0000256" key="3">
    <source>
        <dbReference type="ARBA" id="ARBA00004721"/>
    </source>
</evidence>
<name>A0A8H5D0D1_9AGAR</name>
<keyword evidence="12 15" id="KW-0472">Membrane</keyword>
<dbReference type="InterPro" id="IPR002401">
    <property type="entry name" value="Cyt_P450_E_grp-I"/>
</dbReference>
<dbReference type="InterPro" id="IPR050121">
    <property type="entry name" value="Cytochrome_P450_monoxygenase"/>
</dbReference>
<proteinExistence type="inferred from homology"/>
<dbReference type="InterPro" id="IPR036396">
    <property type="entry name" value="Cyt_P450_sf"/>
</dbReference>
<gene>
    <name evidence="16" type="ORF">D9758_014029</name>
</gene>
<dbReference type="PROSITE" id="PS00086">
    <property type="entry name" value="CYTOCHROME_P450"/>
    <property type="match status" value="1"/>
</dbReference>
<dbReference type="GO" id="GO:0005506">
    <property type="term" value="F:iron ion binding"/>
    <property type="evidence" value="ECO:0007669"/>
    <property type="project" value="InterPro"/>
</dbReference>
<evidence type="ECO:0000256" key="7">
    <source>
        <dbReference type="ARBA" id="ARBA00022723"/>
    </source>
</evidence>
<dbReference type="GO" id="GO:0016020">
    <property type="term" value="C:membrane"/>
    <property type="evidence" value="ECO:0007669"/>
    <property type="project" value="UniProtKB-SubCell"/>
</dbReference>
<organism evidence="16 17">
    <name type="scientific">Tetrapyrgos nigripes</name>
    <dbReference type="NCBI Taxonomy" id="182062"/>
    <lineage>
        <taxon>Eukaryota</taxon>
        <taxon>Fungi</taxon>
        <taxon>Dikarya</taxon>
        <taxon>Basidiomycota</taxon>
        <taxon>Agaricomycotina</taxon>
        <taxon>Agaricomycetes</taxon>
        <taxon>Agaricomycetidae</taxon>
        <taxon>Agaricales</taxon>
        <taxon>Marasmiineae</taxon>
        <taxon>Marasmiaceae</taxon>
        <taxon>Tetrapyrgos</taxon>
    </lineage>
</organism>
<dbReference type="SUPFAM" id="SSF48264">
    <property type="entry name" value="Cytochrome P450"/>
    <property type="match status" value="1"/>
</dbReference>
<evidence type="ECO:0000256" key="6">
    <source>
        <dbReference type="ARBA" id="ARBA00022692"/>
    </source>
</evidence>
<evidence type="ECO:0000256" key="14">
    <source>
        <dbReference type="RuleBase" id="RU000461"/>
    </source>
</evidence>
<dbReference type="GO" id="GO:0016705">
    <property type="term" value="F:oxidoreductase activity, acting on paired donors, with incorporation or reduction of molecular oxygen"/>
    <property type="evidence" value="ECO:0007669"/>
    <property type="project" value="InterPro"/>
</dbReference>
<dbReference type="InterPro" id="IPR001128">
    <property type="entry name" value="Cyt_P450"/>
</dbReference>
<comment type="pathway">
    <text evidence="3">Secondary metabolite biosynthesis; terpenoid biosynthesis.</text>
</comment>
<evidence type="ECO:0000256" key="10">
    <source>
        <dbReference type="ARBA" id="ARBA00023004"/>
    </source>
</evidence>
<feature type="transmembrane region" description="Helical" evidence="15">
    <location>
        <begin position="12"/>
        <end position="32"/>
    </location>
</feature>
<evidence type="ECO:0000256" key="8">
    <source>
        <dbReference type="ARBA" id="ARBA00022989"/>
    </source>
</evidence>
<evidence type="ECO:0000313" key="16">
    <source>
        <dbReference type="EMBL" id="KAF5349867.1"/>
    </source>
</evidence>
<evidence type="ECO:0000256" key="9">
    <source>
        <dbReference type="ARBA" id="ARBA00023002"/>
    </source>
</evidence>
<dbReference type="PANTHER" id="PTHR24305:SF166">
    <property type="entry name" value="CYTOCHROME P450 12A4, MITOCHONDRIAL-RELATED"/>
    <property type="match status" value="1"/>
</dbReference>
<dbReference type="EMBL" id="JAACJM010000078">
    <property type="protein sequence ID" value="KAF5349867.1"/>
    <property type="molecule type" value="Genomic_DNA"/>
</dbReference>
<comment type="subcellular location">
    <subcellularLocation>
        <location evidence="2">Membrane</location>
    </subcellularLocation>
</comment>
<keyword evidence="7 13" id="KW-0479">Metal-binding</keyword>
<evidence type="ECO:0000256" key="15">
    <source>
        <dbReference type="SAM" id="Phobius"/>
    </source>
</evidence>
<keyword evidence="11 14" id="KW-0503">Monooxygenase</keyword>
<dbReference type="Gene3D" id="1.10.630.10">
    <property type="entry name" value="Cytochrome P450"/>
    <property type="match status" value="1"/>
</dbReference>
<dbReference type="AlphaFoldDB" id="A0A8H5D0D1"/>
<dbReference type="PRINTS" id="PR00463">
    <property type="entry name" value="EP450I"/>
</dbReference>
<comment type="similarity">
    <text evidence="4 14">Belongs to the cytochrome P450 family.</text>
</comment>
<dbReference type="InterPro" id="IPR017972">
    <property type="entry name" value="Cyt_P450_CS"/>
</dbReference>
<evidence type="ECO:0000256" key="5">
    <source>
        <dbReference type="ARBA" id="ARBA00022617"/>
    </source>
</evidence>
<dbReference type="OrthoDB" id="1470350at2759"/>
<protein>
    <recommendedName>
        <fullName evidence="18">Cytochrome P450</fullName>
    </recommendedName>
</protein>
<dbReference type="Pfam" id="PF00067">
    <property type="entry name" value="p450"/>
    <property type="match status" value="1"/>
</dbReference>
<keyword evidence="5 13" id="KW-0349">Heme</keyword>
<accession>A0A8H5D0D1</accession>
<feature type="binding site" description="axial binding residue" evidence="13">
    <location>
        <position position="490"/>
    </location>
    <ligand>
        <name>heme</name>
        <dbReference type="ChEBI" id="CHEBI:30413"/>
    </ligand>
    <ligandPart>
        <name>Fe</name>
        <dbReference type="ChEBI" id="CHEBI:18248"/>
    </ligandPart>
</feature>
<dbReference type="Proteomes" id="UP000559256">
    <property type="component" value="Unassembled WGS sequence"/>
</dbReference>
<evidence type="ECO:0000256" key="4">
    <source>
        <dbReference type="ARBA" id="ARBA00010617"/>
    </source>
</evidence>
<keyword evidence="6 15" id="KW-0812">Transmembrane</keyword>
<evidence type="ECO:0000256" key="2">
    <source>
        <dbReference type="ARBA" id="ARBA00004370"/>
    </source>
</evidence>
<keyword evidence="8 15" id="KW-1133">Transmembrane helix</keyword>
<dbReference type="PANTHER" id="PTHR24305">
    <property type="entry name" value="CYTOCHROME P450"/>
    <property type="match status" value="1"/>
</dbReference>
<sequence>MLSTLHLPLTFPNLMVLLGGLWFATRLILYVVQKPLKFLRGPAPTSLLCGYEYDLFQQENVGDKEYKWYEEYGTAFRVSGVYAEDVLMTADPRALQYILQTSGKLSCHMAIRYRFLRPVDFQRRICRLFDKGEIHQRQRKVLNPAFSAQQLRQFLTMFQESALHLSRKWKEDMAQDGLTGKKFNIPFWLGKMTLDIIGKTSFDFDFGAIDNKEGIPLRVLFSEIFKDSIKPTKLTILQRSLERYSPALFNMFPIKENVRHHTFLTELRRIARNVYERKEWAEEEDVRDKKDILSVLARANHTEDTKRRLNDSEVIAQVATMISAGQETISFSTTYLLYELSQHSEDQARVHHEISDLRAKIGPDSVPTSQDYDSMPYFNAVIKEALRLHSILPQAHREAANDDIIPLEFPIITASGEVVSQIPIKKGQRIHVSIGAYNRFFIWISLACVWGPDANKWNPSRFLGSDNRMSQTNIGVMSNLTTFSGGIRGCIGWRFALMEMQSILFTLLESFDFSFPVVPCKSNAGKMEDEYELQRLPAGLMVPVVKGKGAFGPSMPLNVELRAA</sequence>
<comment type="caution">
    <text evidence="16">The sequence shown here is derived from an EMBL/GenBank/DDBJ whole genome shotgun (WGS) entry which is preliminary data.</text>
</comment>
<dbReference type="GO" id="GO:0004497">
    <property type="term" value="F:monooxygenase activity"/>
    <property type="evidence" value="ECO:0007669"/>
    <property type="project" value="UniProtKB-KW"/>
</dbReference>
<evidence type="ECO:0000313" key="17">
    <source>
        <dbReference type="Proteomes" id="UP000559256"/>
    </source>
</evidence>
<dbReference type="GO" id="GO:0020037">
    <property type="term" value="F:heme binding"/>
    <property type="evidence" value="ECO:0007669"/>
    <property type="project" value="InterPro"/>
</dbReference>
<evidence type="ECO:0000256" key="13">
    <source>
        <dbReference type="PIRSR" id="PIRSR602401-1"/>
    </source>
</evidence>
<keyword evidence="10 13" id="KW-0408">Iron</keyword>
<keyword evidence="9 14" id="KW-0560">Oxidoreductase</keyword>
<keyword evidence="17" id="KW-1185">Reference proteome</keyword>
<evidence type="ECO:0000256" key="1">
    <source>
        <dbReference type="ARBA" id="ARBA00001971"/>
    </source>
</evidence>
<reference evidence="16 17" key="1">
    <citation type="journal article" date="2020" name="ISME J.">
        <title>Uncovering the hidden diversity of litter-decomposition mechanisms in mushroom-forming fungi.</title>
        <authorList>
            <person name="Floudas D."/>
            <person name="Bentzer J."/>
            <person name="Ahren D."/>
            <person name="Johansson T."/>
            <person name="Persson P."/>
            <person name="Tunlid A."/>
        </authorList>
    </citation>
    <scope>NUCLEOTIDE SEQUENCE [LARGE SCALE GENOMIC DNA]</scope>
    <source>
        <strain evidence="16 17">CBS 291.85</strain>
    </source>
</reference>
<dbReference type="PRINTS" id="PR00385">
    <property type="entry name" value="P450"/>
</dbReference>
<evidence type="ECO:0000256" key="11">
    <source>
        <dbReference type="ARBA" id="ARBA00023033"/>
    </source>
</evidence>
<evidence type="ECO:0000256" key="12">
    <source>
        <dbReference type="ARBA" id="ARBA00023136"/>
    </source>
</evidence>